<dbReference type="EMBL" id="GGEC01064163">
    <property type="protein sequence ID" value="MBX44647.1"/>
    <property type="molecule type" value="Transcribed_RNA"/>
</dbReference>
<name>A0A2P2NQ72_RHIMU</name>
<sequence>MPGRSVDMFKIKTKETSMLENRIWIKPQDQNCNW</sequence>
<proteinExistence type="predicted"/>
<protein>
    <submittedName>
        <fullName evidence="1">Uncharacterized protein</fullName>
    </submittedName>
</protein>
<dbReference type="AlphaFoldDB" id="A0A2P2NQ72"/>
<reference evidence="1" key="1">
    <citation type="submission" date="2018-02" db="EMBL/GenBank/DDBJ databases">
        <title>Rhizophora mucronata_Transcriptome.</title>
        <authorList>
            <person name="Meera S.P."/>
            <person name="Sreeshan A."/>
            <person name="Augustine A."/>
        </authorList>
    </citation>
    <scope>NUCLEOTIDE SEQUENCE</scope>
    <source>
        <tissue evidence="1">Leaf</tissue>
    </source>
</reference>
<organism evidence="1">
    <name type="scientific">Rhizophora mucronata</name>
    <name type="common">Asiatic mangrove</name>
    <dbReference type="NCBI Taxonomy" id="61149"/>
    <lineage>
        <taxon>Eukaryota</taxon>
        <taxon>Viridiplantae</taxon>
        <taxon>Streptophyta</taxon>
        <taxon>Embryophyta</taxon>
        <taxon>Tracheophyta</taxon>
        <taxon>Spermatophyta</taxon>
        <taxon>Magnoliopsida</taxon>
        <taxon>eudicotyledons</taxon>
        <taxon>Gunneridae</taxon>
        <taxon>Pentapetalae</taxon>
        <taxon>rosids</taxon>
        <taxon>fabids</taxon>
        <taxon>Malpighiales</taxon>
        <taxon>Rhizophoraceae</taxon>
        <taxon>Rhizophora</taxon>
    </lineage>
</organism>
<evidence type="ECO:0000313" key="1">
    <source>
        <dbReference type="EMBL" id="MBX44647.1"/>
    </source>
</evidence>
<accession>A0A2P2NQ72</accession>